<proteinExistence type="predicted"/>
<dbReference type="RefSeq" id="WP_111362471.1">
    <property type="nucleotide sequence ID" value="NZ_JASHJG010000056.1"/>
</dbReference>
<dbReference type="PANTHER" id="PTHR43591">
    <property type="entry name" value="METHYLTRANSFERASE"/>
    <property type="match status" value="1"/>
</dbReference>
<feature type="domain" description="Methyltransferase" evidence="1">
    <location>
        <begin position="67"/>
        <end position="156"/>
    </location>
</feature>
<protein>
    <submittedName>
        <fullName evidence="2">Methyltransferase domain-containing protein</fullName>
    </submittedName>
</protein>
<gene>
    <name evidence="2" type="ORF">FLO80_14820</name>
</gene>
<organism evidence="2 3">
    <name type="scientific">Aquicoccus porphyridii</name>
    <dbReference type="NCBI Taxonomy" id="1852029"/>
    <lineage>
        <taxon>Bacteria</taxon>
        <taxon>Pseudomonadati</taxon>
        <taxon>Pseudomonadota</taxon>
        <taxon>Alphaproteobacteria</taxon>
        <taxon>Rhodobacterales</taxon>
        <taxon>Paracoccaceae</taxon>
        <taxon>Aquicoccus</taxon>
    </lineage>
</organism>
<dbReference type="InterPro" id="IPR041698">
    <property type="entry name" value="Methyltransf_25"/>
</dbReference>
<keyword evidence="3" id="KW-1185">Reference proteome</keyword>
<dbReference type="Pfam" id="PF13649">
    <property type="entry name" value="Methyltransf_25"/>
    <property type="match status" value="1"/>
</dbReference>
<evidence type="ECO:0000313" key="3">
    <source>
        <dbReference type="Proteomes" id="UP000325291"/>
    </source>
</evidence>
<keyword evidence="2" id="KW-0808">Transferase</keyword>
<dbReference type="CDD" id="cd02440">
    <property type="entry name" value="AdoMet_MTases"/>
    <property type="match status" value="1"/>
</dbReference>
<dbReference type="InterPro" id="IPR029063">
    <property type="entry name" value="SAM-dependent_MTases_sf"/>
</dbReference>
<dbReference type="EMBL" id="VINQ01000012">
    <property type="protein sequence ID" value="KAA0912660.1"/>
    <property type="molecule type" value="Genomic_DNA"/>
</dbReference>
<comment type="caution">
    <text evidence="2">The sequence shown here is derived from an EMBL/GenBank/DDBJ whole genome shotgun (WGS) entry which is preliminary data.</text>
</comment>
<dbReference type="AlphaFoldDB" id="A0A5A9Z652"/>
<sequence length="215" mass="23419">MNNDPRYDPDDTPDLEAAYALHTPEDSKRLYRSWADSYDSDFIDEMDYRLPQHVARVFLTARPEGPVLDLGAGTGVMGLLLDGQVAPVDGTDISPEMLAVAARKDVYRRLFKGDLTTRLDVADGAYRSVVSAGTFTTGHVGPAALDEVMRVLAPGGCGVISVNARHWQSEGFADAFAALRSRLSSLERIEVSIYGPRNTGPHAADKGLVVRFHKD</sequence>
<dbReference type="GO" id="GO:0008168">
    <property type="term" value="F:methyltransferase activity"/>
    <property type="evidence" value="ECO:0007669"/>
    <property type="project" value="UniProtKB-KW"/>
</dbReference>
<name>A0A5A9Z652_9RHOB</name>
<keyword evidence="2" id="KW-0489">Methyltransferase</keyword>
<dbReference type="GO" id="GO:0032259">
    <property type="term" value="P:methylation"/>
    <property type="evidence" value="ECO:0007669"/>
    <property type="project" value="UniProtKB-KW"/>
</dbReference>
<evidence type="ECO:0000259" key="1">
    <source>
        <dbReference type="Pfam" id="PF13649"/>
    </source>
</evidence>
<dbReference type="SUPFAM" id="SSF53335">
    <property type="entry name" value="S-adenosyl-L-methionine-dependent methyltransferases"/>
    <property type="match status" value="1"/>
</dbReference>
<reference evidence="2 3" key="1">
    <citation type="submission" date="2019-07" db="EMBL/GenBank/DDBJ databases">
        <title>Aquicoccus porphyridii gen. nov., sp. nov., isolated from a small marine red alga, Porphyridium marinum.</title>
        <authorList>
            <person name="Liu L."/>
        </authorList>
    </citation>
    <scope>NUCLEOTIDE SEQUENCE [LARGE SCALE GENOMIC DNA]</scope>
    <source>
        <strain evidence="2 3">L1 8-17</strain>
    </source>
</reference>
<accession>A0A5A9Z652</accession>
<dbReference type="PANTHER" id="PTHR43591:SF110">
    <property type="entry name" value="RHODANESE DOMAIN-CONTAINING PROTEIN"/>
    <property type="match status" value="1"/>
</dbReference>
<dbReference type="Gene3D" id="3.40.50.150">
    <property type="entry name" value="Vaccinia Virus protein VP39"/>
    <property type="match status" value="1"/>
</dbReference>
<evidence type="ECO:0000313" key="2">
    <source>
        <dbReference type="EMBL" id="KAA0912660.1"/>
    </source>
</evidence>
<dbReference type="Proteomes" id="UP000325291">
    <property type="component" value="Unassembled WGS sequence"/>
</dbReference>